<protein>
    <submittedName>
        <fullName evidence="3">Thioredoxin-related protein</fullName>
    </submittedName>
</protein>
<dbReference type="Pfam" id="PF13098">
    <property type="entry name" value="Thioredoxin_2"/>
    <property type="match status" value="1"/>
</dbReference>
<dbReference type="InterPro" id="IPR013766">
    <property type="entry name" value="Thioredoxin_domain"/>
</dbReference>
<dbReference type="PROSITE" id="PS51352">
    <property type="entry name" value="THIOREDOXIN_2"/>
    <property type="match status" value="1"/>
</dbReference>
<proteinExistence type="predicted"/>
<sequence length="162" mass="17134">MTTRLLLLAALLFAGAALFLTYRASGRTDSKAVLCFSAAAVLLAAVLWAQTGEPFEPKAAAPDAAEAHGVSVVTLSADSWCPYCKQMSAQVQELHAALQSKGCAFRLVSDTADKEEFDDLSKAYGARAFPHTVVFKGGQKIAEIPGYMPVDAFVAKIEAYAG</sequence>
<keyword evidence="1" id="KW-0472">Membrane</keyword>
<feature type="domain" description="Thioredoxin" evidence="2">
    <location>
        <begin position="49"/>
        <end position="162"/>
    </location>
</feature>
<dbReference type="Gene3D" id="3.40.30.10">
    <property type="entry name" value="Glutaredoxin"/>
    <property type="match status" value="1"/>
</dbReference>
<keyword evidence="1" id="KW-0812">Transmembrane</keyword>
<dbReference type="SUPFAM" id="SSF52833">
    <property type="entry name" value="Thioredoxin-like"/>
    <property type="match status" value="1"/>
</dbReference>
<evidence type="ECO:0000259" key="2">
    <source>
        <dbReference type="PROSITE" id="PS51352"/>
    </source>
</evidence>
<feature type="transmembrane region" description="Helical" evidence="1">
    <location>
        <begin position="31"/>
        <end position="49"/>
    </location>
</feature>
<reference evidence="3" key="1">
    <citation type="journal article" date="2019" name="MBio">
        <title>Virus Genomes from Deep Sea Sediments Expand the Ocean Megavirome and Support Independent Origins of Viral Gigantism.</title>
        <authorList>
            <person name="Backstrom D."/>
            <person name="Yutin N."/>
            <person name="Jorgensen S.L."/>
            <person name="Dharamshi J."/>
            <person name="Homa F."/>
            <person name="Zaremba-Niedwiedzka K."/>
            <person name="Spang A."/>
            <person name="Wolf Y.I."/>
            <person name="Koonin E.V."/>
            <person name="Ettema T.J."/>
        </authorList>
    </citation>
    <scope>NUCLEOTIDE SEQUENCE</scope>
</reference>
<evidence type="ECO:0000313" key="3">
    <source>
        <dbReference type="EMBL" id="QBK86790.1"/>
    </source>
</evidence>
<organism evidence="3">
    <name type="scientific">Marseillevirus LCMAC103</name>
    <dbReference type="NCBI Taxonomy" id="2506604"/>
    <lineage>
        <taxon>Viruses</taxon>
        <taxon>Varidnaviria</taxon>
        <taxon>Bamfordvirae</taxon>
        <taxon>Nucleocytoviricota</taxon>
        <taxon>Megaviricetes</taxon>
        <taxon>Pimascovirales</taxon>
        <taxon>Pimascovirales incertae sedis</taxon>
        <taxon>Marseilleviridae</taxon>
    </lineage>
</organism>
<dbReference type="CDD" id="cd02947">
    <property type="entry name" value="TRX_family"/>
    <property type="match status" value="1"/>
</dbReference>
<dbReference type="EMBL" id="MK500336">
    <property type="protein sequence ID" value="QBK86790.1"/>
    <property type="molecule type" value="Genomic_DNA"/>
</dbReference>
<name>A0A481YUT2_9VIRU</name>
<keyword evidence="1" id="KW-1133">Transmembrane helix</keyword>
<dbReference type="InterPro" id="IPR012336">
    <property type="entry name" value="Thioredoxin-like_fold"/>
</dbReference>
<dbReference type="InterPro" id="IPR036249">
    <property type="entry name" value="Thioredoxin-like_sf"/>
</dbReference>
<evidence type="ECO:0000256" key="1">
    <source>
        <dbReference type="SAM" id="Phobius"/>
    </source>
</evidence>
<accession>A0A481YUT2</accession>
<gene>
    <name evidence="3" type="ORF">LCMAC103_01220</name>
</gene>